<gene>
    <name evidence="4" type="ORF">ACFPQB_02920</name>
</gene>
<reference evidence="5" key="1">
    <citation type="journal article" date="2019" name="Int. J. Syst. Evol. Microbiol.">
        <title>The Global Catalogue of Microorganisms (GCM) 10K type strain sequencing project: providing services to taxonomists for standard genome sequencing and annotation.</title>
        <authorList>
            <consortium name="The Broad Institute Genomics Platform"/>
            <consortium name="The Broad Institute Genome Sequencing Center for Infectious Disease"/>
            <person name="Wu L."/>
            <person name="Ma J."/>
        </authorList>
    </citation>
    <scope>NUCLEOTIDE SEQUENCE [LARGE SCALE GENOMIC DNA]</scope>
    <source>
        <strain evidence="5">YIM 94188</strain>
    </source>
</reference>
<dbReference type="Proteomes" id="UP001596072">
    <property type="component" value="Unassembled WGS sequence"/>
</dbReference>
<evidence type="ECO:0000256" key="1">
    <source>
        <dbReference type="SAM" id="Coils"/>
    </source>
</evidence>
<keyword evidence="3" id="KW-0472">Membrane</keyword>
<dbReference type="EMBL" id="JBHSNS010000001">
    <property type="protein sequence ID" value="MFC5727855.1"/>
    <property type="molecule type" value="Genomic_DNA"/>
</dbReference>
<dbReference type="RefSeq" id="WP_168798215.1">
    <property type="nucleotide sequence ID" value="NZ_JBHSNS010000001.1"/>
</dbReference>
<evidence type="ECO:0000313" key="5">
    <source>
        <dbReference type="Proteomes" id="UP001596072"/>
    </source>
</evidence>
<keyword evidence="5" id="KW-1185">Reference proteome</keyword>
<proteinExistence type="predicted"/>
<sequence length="129" mass="14550">MDEFFNSLGDFWDDNSEWVWIALAVLLALIVLGALAVYASRKKRVMDHEHATELRREAADHGAKVDVEDAEARRIEAEALQAQAEADRLQAIADHKRAGVEEERGQNAERLDEADKLDRGRRDDGDPRA</sequence>
<accession>A0ABW0ZGN9</accession>
<protein>
    <submittedName>
        <fullName evidence="4">Uncharacterized protein</fullName>
    </submittedName>
</protein>
<keyword evidence="3" id="KW-1133">Transmembrane helix</keyword>
<feature type="transmembrane region" description="Helical" evidence="3">
    <location>
        <begin position="20"/>
        <end position="39"/>
    </location>
</feature>
<feature type="region of interest" description="Disordered" evidence="2">
    <location>
        <begin position="92"/>
        <end position="129"/>
    </location>
</feature>
<evidence type="ECO:0000313" key="4">
    <source>
        <dbReference type="EMBL" id="MFC5727855.1"/>
    </source>
</evidence>
<feature type="coiled-coil region" evidence="1">
    <location>
        <begin position="65"/>
        <end position="92"/>
    </location>
</feature>
<name>A0ABW0ZGN9_9ACTN</name>
<evidence type="ECO:0000256" key="2">
    <source>
        <dbReference type="SAM" id="MobiDB-lite"/>
    </source>
</evidence>
<evidence type="ECO:0000256" key="3">
    <source>
        <dbReference type="SAM" id="Phobius"/>
    </source>
</evidence>
<comment type="caution">
    <text evidence="4">The sequence shown here is derived from an EMBL/GenBank/DDBJ whole genome shotgun (WGS) entry which is preliminary data.</text>
</comment>
<organism evidence="4 5">
    <name type="scientific">Nocardioides vastitatis</name>
    <dbReference type="NCBI Taxonomy" id="2568655"/>
    <lineage>
        <taxon>Bacteria</taxon>
        <taxon>Bacillati</taxon>
        <taxon>Actinomycetota</taxon>
        <taxon>Actinomycetes</taxon>
        <taxon>Propionibacteriales</taxon>
        <taxon>Nocardioidaceae</taxon>
        <taxon>Nocardioides</taxon>
    </lineage>
</organism>
<keyword evidence="3" id="KW-0812">Transmembrane</keyword>
<keyword evidence="1" id="KW-0175">Coiled coil</keyword>